<dbReference type="GO" id="GO:0015562">
    <property type="term" value="F:efflux transmembrane transporter activity"/>
    <property type="evidence" value="ECO:0007669"/>
    <property type="project" value="InterPro"/>
</dbReference>
<dbReference type="Proteomes" id="UP000520156">
    <property type="component" value="Unassembled WGS sequence"/>
</dbReference>
<dbReference type="PANTHER" id="PTHR30203">
    <property type="entry name" value="OUTER MEMBRANE CATION EFFLUX PROTEIN"/>
    <property type="match status" value="1"/>
</dbReference>
<gene>
    <name evidence="2" type="ORF">H7F49_05300</name>
</gene>
<dbReference type="PANTHER" id="PTHR30203:SF24">
    <property type="entry name" value="BLR4935 PROTEIN"/>
    <property type="match status" value="1"/>
</dbReference>
<keyword evidence="1" id="KW-0732">Signal</keyword>
<sequence>MTRPGFWFASMLALVAGRALAEPALPPPEAVSAALDATPSVMAAEARAGAARADAEALARGTQEFNLSTSVMQRSIDREGRYAEYDAVLSRPVRLPGKGRLDRAAGQFGIAAARNRAEDARHQAALLLAESWWDWLAAAAEARVDRQAVANYAAMLQAVQRRVALRDAAQLEADQAEGALGAARLAAQQSAGREAVARARLAARFPALPLPDQAPDPDPPELPVAGLAEFGTKIVARSHEIAAADAEAQRSVAVAERARRDRIADPSVGVRLFSERGGAERGAGVVMSLPIGGGHRRAMADRAGAEATAAQADLASVRLAVTEMATTDMAAAEAGQAAWQRAREALNAQVAALAKLRRGQAAGEIGLADVLLGERQVHDAFRAEALARAEAQRSLTRLRIDSHELWISE</sequence>
<name>A0A7X1KBF7_9SPHN</name>
<dbReference type="SUPFAM" id="SSF56954">
    <property type="entry name" value="Outer membrane efflux proteins (OEP)"/>
    <property type="match status" value="1"/>
</dbReference>
<feature type="signal peptide" evidence="1">
    <location>
        <begin position="1"/>
        <end position="21"/>
    </location>
</feature>
<dbReference type="EMBL" id="JACLAU010000005">
    <property type="protein sequence ID" value="MBC2651110.1"/>
    <property type="molecule type" value="Genomic_DNA"/>
</dbReference>
<comment type="caution">
    <text evidence="2">The sequence shown here is derived from an EMBL/GenBank/DDBJ whole genome shotgun (WGS) entry which is preliminary data.</text>
</comment>
<dbReference type="InterPro" id="IPR010131">
    <property type="entry name" value="MdtP/NodT-like"/>
</dbReference>
<organism evidence="2 3">
    <name type="scientific">Novosphingobium aerophilum</name>
    <dbReference type="NCBI Taxonomy" id="2839843"/>
    <lineage>
        <taxon>Bacteria</taxon>
        <taxon>Pseudomonadati</taxon>
        <taxon>Pseudomonadota</taxon>
        <taxon>Alphaproteobacteria</taxon>
        <taxon>Sphingomonadales</taxon>
        <taxon>Sphingomonadaceae</taxon>
        <taxon>Novosphingobium</taxon>
    </lineage>
</organism>
<keyword evidence="3" id="KW-1185">Reference proteome</keyword>
<dbReference type="Gene3D" id="1.20.1600.10">
    <property type="entry name" value="Outer membrane efflux proteins (OEP)"/>
    <property type="match status" value="1"/>
</dbReference>
<evidence type="ECO:0000313" key="3">
    <source>
        <dbReference type="Proteomes" id="UP000520156"/>
    </source>
</evidence>
<dbReference type="AlphaFoldDB" id="A0A7X1KBF7"/>
<protein>
    <submittedName>
        <fullName evidence="2">TolC family protein</fullName>
    </submittedName>
</protein>
<proteinExistence type="predicted"/>
<accession>A0A7X1KBF7</accession>
<feature type="chain" id="PRO_5030753912" evidence="1">
    <location>
        <begin position="22"/>
        <end position="409"/>
    </location>
</feature>
<dbReference type="RefSeq" id="WP_185682536.1">
    <property type="nucleotide sequence ID" value="NZ_JACLAU010000005.1"/>
</dbReference>
<reference evidence="2 3" key="1">
    <citation type="submission" date="2020-08" db="EMBL/GenBank/DDBJ databases">
        <title>The genome sequence of Novosphingobium flavum 4Y4.</title>
        <authorList>
            <person name="Liu Y."/>
        </authorList>
    </citation>
    <scope>NUCLEOTIDE SEQUENCE [LARGE SCALE GENOMIC DNA]</scope>
    <source>
        <strain evidence="2 3">4Y4</strain>
    </source>
</reference>
<evidence type="ECO:0000256" key="1">
    <source>
        <dbReference type="SAM" id="SignalP"/>
    </source>
</evidence>
<evidence type="ECO:0000313" key="2">
    <source>
        <dbReference type="EMBL" id="MBC2651110.1"/>
    </source>
</evidence>